<keyword evidence="2" id="KW-0732">Signal</keyword>
<dbReference type="KEGG" id="fla:SY85_23345"/>
<comment type="similarity">
    <text evidence="1">Belongs to the thioredoxin family. DsbA subfamily.</text>
</comment>
<dbReference type="EMBL" id="CP011390">
    <property type="protein sequence ID" value="ANE52971.1"/>
    <property type="molecule type" value="Genomic_DNA"/>
</dbReference>
<keyword evidence="3" id="KW-0560">Oxidoreductase</keyword>
<evidence type="ECO:0000256" key="1">
    <source>
        <dbReference type="ARBA" id="ARBA00005791"/>
    </source>
</evidence>
<dbReference type="InterPro" id="IPR012336">
    <property type="entry name" value="Thioredoxin-like_fold"/>
</dbReference>
<evidence type="ECO:0000259" key="6">
    <source>
        <dbReference type="Pfam" id="PF13462"/>
    </source>
</evidence>
<name>A0A172U0U1_9BACT</name>
<dbReference type="PANTHER" id="PTHR13887:SF14">
    <property type="entry name" value="DISULFIDE BOND FORMATION PROTEIN D"/>
    <property type="match status" value="1"/>
</dbReference>
<evidence type="ECO:0000313" key="8">
    <source>
        <dbReference type="Proteomes" id="UP000077177"/>
    </source>
</evidence>
<accession>A0A172U0U1</accession>
<dbReference type="Proteomes" id="UP000077177">
    <property type="component" value="Chromosome"/>
</dbReference>
<feature type="domain" description="Thioredoxin-like fold" evidence="6">
    <location>
        <begin position="13"/>
        <end position="173"/>
    </location>
</feature>
<dbReference type="AlphaFoldDB" id="A0A172U0U1"/>
<evidence type="ECO:0000256" key="4">
    <source>
        <dbReference type="ARBA" id="ARBA00023157"/>
    </source>
</evidence>
<protein>
    <submittedName>
        <fullName evidence="7">DSBA oxidoreductase</fullName>
    </submittedName>
</protein>
<keyword evidence="4" id="KW-1015">Disulfide bond</keyword>
<sequence length="191" mass="21447">MKYQKEILPVIEPKDVFTGSASAPITITEFGDYESEACAKAHEVVKQLLETYDGKVKFVFRHFPLTKIHQKAHKAAEAAIAAAQEGKFWEMHEELFANRRNLGVISLKSYAKEIGTTNKRFLDDLINGTYGWNVQGDLMEGLEKGVRDIPAFFINNQKLEGDPTFKNLSKAIETTMAEGKLSSIHPKRKSA</sequence>
<organism evidence="7 8">
    <name type="scientific">Flavisolibacter tropicus</name>
    <dbReference type="NCBI Taxonomy" id="1492898"/>
    <lineage>
        <taxon>Bacteria</taxon>
        <taxon>Pseudomonadati</taxon>
        <taxon>Bacteroidota</taxon>
        <taxon>Chitinophagia</taxon>
        <taxon>Chitinophagales</taxon>
        <taxon>Chitinophagaceae</taxon>
        <taxon>Flavisolibacter</taxon>
    </lineage>
</organism>
<evidence type="ECO:0000313" key="7">
    <source>
        <dbReference type="EMBL" id="ANE52971.1"/>
    </source>
</evidence>
<reference evidence="8" key="1">
    <citation type="submission" date="2015-01" db="EMBL/GenBank/DDBJ databases">
        <title>Flavisolibacter sp./LCS9/ whole genome sequencing.</title>
        <authorList>
            <person name="Kim M.K."/>
            <person name="Srinivasan S."/>
            <person name="Lee J.-J."/>
        </authorList>
    </citation>
    <scope>NUCLEOTIDE SEQUENCE [LARGE SCALE GENOMIC DNA]</scope>
    <source>
        <strain evidence="8">LCS9</strain>
    </source>
</reference>
<evidence type="ECO:0000256" key="2">
    <source>
        <dbReference type="ARBA" id="ARBA00022729"/>
    </source>
</evidence>
<dbReference type="STRING" id="1492898.SY85_23345"/>
<evidence type="ECO:0000256" key="3">
    <source>
        <dbReference type="ARBA" id="ARBA00023002"/>
    </source>
</evidence>
<proteinExistence type="inferred from homology"/>
<reference evidence="7 8" key="2">
    <citation type="journal article" date="2016" name="Int. J. Syst. Evol. Microbiol.">
        <title>Flavisolibacter tropicus sp. nov., isolated from tropical soil.</title>
        <authorList>
            <person name="Lee J.J."/>
            <person name="Kang M.S."/>
            <person name="Kim G.S."/>
            <person name="Lee C.S."/>
            <person name="Lim S."/>
            <person name="Lee J."/>
            <person name="Roh S.H."/>
            <person name="Kang H."/>
            <person name="Ha J.M."/>
            <person name="Bae S."/>
            <person name="Jung H.Y."/>
            <person name="Kim M.K."/>
        </authorList>
    </citation>
    <scope>NUCLEOTIDE SEQUENCE [LARGE SCALE GENOMIC DNA]</scope>
    <source>
        <strain evidence="7 8">LCS9</strain>
    </source>
</reference>
<dbReference type="OrthoDB" id="117402at2"/>
<dbReference type="Gene3D" id="3.40.30.10">
    <property type="entry name" value="Glutaredoxin"/>
    <property type="match status" value="1"/>
</dbReference>
<keyword evidence="5" id="KW-0676">Redox-active center</keyword>
<dbReference type="RefSeq" id="WP_066408381.1">
    <property type="nucleotide sequence ID" value="NZ_CP011390.1"/>
</dbReference>
<gene>
    <name evidence="7" type="ORF">SY85_23345</name>
</gene>
<keyword evidence="8" id="KW-1185">Reference proteome</keyword>
<dbReference type="Pfam" id="PF13462">
    <property type="entry name" value="Thioredoxin_4"/>
    <property type="match status" value="1"/>
</dbReference>
<evidence type="ECO:0000256" key="5">
    <source>
        <dbReference type="ARBA" id="ARBA00023284"/>
    </source>
</evidence>
<dbReference type="SUPFAM" id="SSF52833">
    <property type="entry name" value="Thioredoxin-like"/>
    <property type="match status" value="1"/>
</dbReference>
<dbReference type="GO" id="GO:0016491">
    <property type="term" value="F:oxidoreductase activity"/>
    <property type="evidence" value="ECO:0007669"/>
    <property type="project" value="UniProtKB-KW"/>
</dbReference>
<dbReference type="PANTHER" id="PTHR13887">
    <property type="entry name" value="GLUTATHIONE S-TRANSFERASE KAPPA"/>
    <property type="match status" value="1"/>
</dbReference>
<dbReference type="InterPro" id="IPR036249">
    <property type="entry name" value="Thioredoxin-like_sf"/>
</dbReference>